<evidence type="ECO:0000256" key="2">
    <source>
        <dbReference type="ARBA" id="ARBA00022617"/>
    </source>
</evidence>
<proteinExistence type="predicted"/>
<evidence type="ECO:0000256" key="4">
    <source>
        <dbReference type="ARBA" id="ARBA00022982"/>
    </source>
</evidence>
<organism evidence="8">
    <name type="scientific">Thiolapillus brandeum</name>
    <dbReference type="NCBI Taxonomy" id="1076588"/>
    <lineage>
        <taxon>Bacteria</taxon>
        <taxon>Pseudomonadati</taxon>
        <taxon>Pseudomonadota</taxon>
        <taxon>Gammaproteobacteria</taxon>
        <taxon>Chromatiales</taxon>
        <taxon>Sedimenticolaceae</taxon>
        <taxon>Thiolapillus</taxon>
    </lineage>
</organism>
<dbReference type="InterPro" id="IPR008168">
    <property type="entry name" value="Cyt_C_IC"/>
</dbReference>
<dbReference type="PROSITE" id="PS51007">
    <property type="entry name" value="CYTC"/>
    <property type="match status" value="1"/>
</dbReference>
<keyword evidence="3 6" id="KW-0479">Metal-binding</keyword>
<dbReference type="InterPro" id="IPR051459">
    <property type="entry name" value="Cytochrome_c-type_DH"/>
</dbReference>
<dbReference type="GO" id="GO:0009055">
    <property type="term" value="F:electron transfer activity"/>
    <property type="evidence" value="ECO:0007669"/>
    <property type="project" value="InterPro"/>
</dbReference>
<dbReference type="PRINTS" id="PR00605">
    <property type="entry name" value="CYTCHROMECIC"/>
</dbReference>
<dbReference type="PANTHER" id="PTHR35008:SF4">
    <property type="entry name" value="BLL4482 PROTEIN"/>
    <property type="match status" value="1"/>
</dbReference>
<evidence type="ECO:0000256" key="6">
    <source>
        <dbReference type="PROSITE-ProRule" id="PRU00433"/>
    </source>
</evidence>
<reference evidence="8" key="1">
    <citation type="journal article" date="2020" name="mSystems">
        <title>Genome- and Community-Level Interaction Insights into Carbon Utilization and Element Cycling Functions of Hydrothermarchaeota in Hydrothermal Sediment.</title>
        <authorList>
            <person name="Zhou Z."/>
            <person name="Liu Y."/>
            <person name="Xu W."/>
            <person name="Pan J."/>
            <person name="Luo Z.H."/>
            <person name="Li M."/>
        </authorList>
    </citation>
    <scope>NUCLEOTIDE SEQUENCE [LARGE SCALE GENOMIC DNA]</scope>
    <source>
        <strain evidence="8">HyVt-458</strain>
    </source>
</reference>
<evidence type="ECO:0000256" key="1">
    <source>
        <dbReference type="ARBA" id="ARBA00022448"/>
    </source>
</evidence>
<dbReference type="Proteomes" id="UP000886339">
    <property type="component" value="Unassembled WGS sequence"/>
</dbReference>
<dbReference type="GO" id="GO:0020037">
    <property type="term" value="F:heme binding"/>
    <property type="evidence" value="ECO:0007669"/>
    <property type="project" value="InterPro"/>
</dbReference>
<keyword evidence="5 6" id="KW-0408">Iron</keyword>
<evidence type="ECO:0000256" key="5">
    <source>
        <dbReference type="ARBA" id="ARBA00023004"/>
    </source>
</evidence>
<evidence type="ECO:0000259" key="7">
    <source>
        <dbReference type="PROSITE" id="PS51007"/>
    </source>
</evidence>
<evidence type="ECO:0000313" key="8">
    <source>
        <dbReference type="EMBL" id="HEC07708.1"/>
    </source>
</evidence>
<name>A0A831S0Q9_9GAMM</name>
<gene>
    <name evidence="8" type="ORF">ENJ12_12695</name>
</gene>
<feature type="domain" description="Cytochrome c" evidence="7">
    <location>
        <begin position="57"/>
        <end position="150"/>
    </location>
</feature>
<dbReference type="SUPFAM" id="SSF46626">
    <property type="entry name" value="Cytochrome c"/>
    <property type="match status" value="1"/>
</dbReference>
<dbReference type="Gene3D" id="1.10.760.10">
    <property type="entry name" value="Cytochrome c-like domain"/>
    <property type="match status" value="1"/>
</dbReference>
<sequence>MNKTVILSIALTSVLGVSACSDQGKPGEKAAAAQGPVSAIHGSMKPAAAVTRWYSKAQVERGNELFQQNCAQCHKPDASGDPNWKQVNAEGKLPPPPLNGTGHAWHHPMPLLQQVVRRGGIPMGGSMPPFADKLNAEQINDILAWVQSHWPDAIYAKWAQMTAQAARKKG</sequence>
<dbReference type="InterPro" id="IPR036909">
    <property type="entry name" value="Cyt_c-like_dom_sf"/>
</dbReference>
<dbReference type="InterPro" id="IPR009056">
    <property type="entry name" value="Cyt_c-like_dom"/>
</dbReference>
<dbReference type="Pfam" id="PF13442">
    <property type="entry name" value="Cytochrome_CBB3"/>
    <property type="match status" value="1"/>
</dbReference>
<keyword evidence="2 6" id="KW-0349">Heme</keyword>
<keyword evidence="4" id="KW-0249">Electron transport</keyword>
<accession>A0A831S0Q9</accession>
<dbReference type="PANTHER" id="PTHR35008">
    <property type="entry name" value="BLL4482 PROTEIN-RELATED"/>
    <property type="match status" value="1"/>
</dbReference>
<dbReference type="PROSITE" id="PS51257">
    <property type="entry name" value="PROKAR_LIPOPROTEIN"/>
    <property type="match status" value="1"/>
</dbReference>
<dbReference type="EMBL" id="DRLF01000437">
    <property type="protein sequence ID" value="HEC07708.1"/>
    <property type="molecule type" value="Genomic_DNA"/>
</dbReference>
<dbReference type="GO" id="GO:0005506">
    <property type="term" value="F:iron ion binding"/>
    <property type="evidence" value="ECO:0007669"/>
    <property type="project" value="InterPro"/>
</dbReference>
<dbReference type="AlphaFoldDB" id="A0A831S0Q9"/>
<protein>
    <submittedName>
        <fullName evidence="8">Cytochrome c</fullName>
    </submittedName>
</protein>
<comment type="caution">
    <text evidence="8">The sequence shown here is derived from an EMBL/GenBank/DDBJ whole genome shotgun (WGS) entry which is preliminary data.</text>
</comment>
<keyword evidence="1" id="KW-0813">Transport</keyword>
<evidence type="ECO:0000256" key="3">
    <source>
        <dbReference type="ARBA" id="ARBA00022723"/>
    </source>
</evidence>